<keyword evidence="2 5" id="KW-0413">Isomerase</keyword>
<sequence>MIAIGSDHAGYLLKADIIKFLESKGLEVKDFGTNCPDSVDYPDYGRAVAEAVASKECEKGILICGTGIGISIAANKVPGVRAALCTDSYMAKMCRQHNDANIIAIGERVVGPGLAFDIIETWLETEFLGGRHQNRLDKISDIEKKYLTK</sequence>
<feature type="binding site" evidence="4">
    <location>
        <position position="135"/>
    </location>
    <ligand>
        <name>D-ribulose 5-phosphate</name>
        <dbReference type="ChEBI" id="CHEBI:58121"/>
    </ligand>
</feature>
<dbReference type="GO" id="GO:0019316">
    <property type="term" value="P:D-allose catabolic process"/>
    <property type="evidence" value="ECO:0007669"/>
    <property type="project" value="TreeGrafter"/>
</dbReference>
<dbReference type="GO" id="GO:0004751">
    <property type="term" value="F:ribose-5-phosphate isomerase activity"/>
    <property type="evidence" value="ECO:0007669"/>
    <property type="project" value="TreeGrafter"/>
</dbReference>
<evidence type="ECO:0000313" key="5">
    <source>
        <dbReference type="EMBL" id="ACL74646.1"/>
    </source>
</evidence>
<dbReference type="EMBL" id="CP001348">
    <property type="protein sequence ID" value="ACL74646.1"/>
    <property type="molecule type" value="Genomic_DNA"/>
</dbReference>
<keyword evidence="6" id="KW-1185">Reference proteome</keyword>
<dbReference type="GO" id="GO:0009052">
    <property type="term" value="P:pentose-phosphate shunt, non-oxidative branch"/>
    <property type="evidence" value="ECO:0007669"/>
    <property type="project" value="TreeGrafter"/>
</dbReference>
<organism evidence="5 6">
    <name type="scientific">Ruminiclostridium cellulolyticum (strain ATCC 35319 / DSM 5812 / JCM 6584 / H10)</name>
    <name type="common">Clostridium cellulolyticum</name>
    <dbReference type="NCBI Taxonomy" id="394503"/>
    <lineage>
        <taxon>Bacteria</taxon>
        <taxon>Bacillati</taxon>
        <taxon>Bacillota</taxon>
        <taxon>Clostridia</taxon>
        <taxon>Eubacteriales</taxon>
        <taxon>Oscillospiraceae</taxon>
        <taxon>Ruminiclostridium</taxon>
    </lineage>
</organism>
<dbReference type="NCBIfam" id="TIGR01120">
    <property type="entry name" value="rpiB"/>
    <property type="match status" value="1"/>
</dbReference>
<dbReference type="RefSeq" id="WP_012634711.1">
    <property type="nucleotide sequence ID" value="NC_011898.1"/>
</dbReference>
<dbReference type="InterPro" id="IPR036569">
    <property type="entry name" value="RpiB_LacA_LacB_sf"/>
</dbReference>
<feature type="binding site" evidence="4">
    <location>
        <begin position="7"/>
        <end position="8"/>
    </location>
    <ligand>
        <name>D-ribulose 5-phosphate</name>
        <dbReference type="ChEBI" id="CHEBI:58121"/>
    </ligand>
</feature>
<name>B8I566_RUMCH</name>
<dbReference type="NCBIfam" id="NF004051">
    <property type="entry name" value="PRK05571.1"/>
    <property type="match status" value="1"/>
</dbReference>
<dbReference type="STRING" id="394503.Ccel_0259"/>
<feature type="binding site" evidence="4">
    <location>
        <position position="98"/>
    </location>
    <ligand>
        <name>D-ribulose 5-phosphate</name>
        <dbReference type="ChEBI" id="CHEBI:58121"/>
    </ligand>
</feature>
<dbReference type="OrthoDB" id="1778624at2"/>
<feature type="binding site" evidence="4">
    <location>
        <position position="108"/>
    </location>
    <ligand>
        <name>D-ribulose 5-phosphate</name>
        <dbReference type="ChEBI" id="CHEBI:58121"/>
    </ligand>
</feature>
<dbReference type="InterPro" id="IPR003500">
    <property type="entry name" value="RpiB_LacA_LacB"/>
</dbReference>
<dbReference type="HOGENOM" id="CLU_091396_4_1_9"/>
<dbReference type="AlphaFoldDB" id="B8I566"/>
<proteinExistence type="inferred from homology"/>
<protein>
    <submittedName>
        <fullName evidence="5">Sugar-phosphate isomerase, RpiB/LacA/LacB family</fullName>
    </submittedName>
</protein>
<feature type="active site" description="Proton donor" evidence="3">
    <location>
        <position position="97"/>
    </location>
</feature>
<dbReference type="NCBIfam" id="TIGR00689">
    <property type="entry name" value="rpiB_lacA_lacB"/>
    <property type="match status" value="1"/>
</dbReference>
<evidence type="ECO:0000256" key="1">
    <source>
        <dbReference type="ARBA" id="ARBA00008754"/>
    </source>
</evidence>
<reference evidence="5 6" key="1">
    <citation type="submission" date="2009-01" db="EMBL/GenBank/DDBJ databases">
        <title>Complete sequence of Clostridium cellulolyticum H10.</title>
        <authorList>
            <consortium name="US DOE Joint Genome Institute"/>
            <person name="Lucas S."/>
            <person name="Copeland A."/>
            <person name="Lapidus A."/>
            <person name="Glavina del Rio T."/>
            <person name="Dalin E."/>
            <person name="Tice H."/>
            <person name="Bruce D."/>
            <person name="Goodwin L."/>
            <person name="Pitluck S."/>
            <person name="Chertkov O."/>
            <person name="Saunders E."/>
            <person name="Brettin T."/>
            <person name="Detter J.C."/>
            <person name="Han C."/>
            <person name="Larimer F."/>
            <person name="Land M."/>
            <person name="Hauser L."/>
            <person name="Kyrpides N."/>
            <person name="Ivanova N."/>
            <person name="Zhou J."/>
            <person name="Richardson P."/>
        </authorList>
    </citation>
    <scope>NUCLEOTIDE SEQUENCE [LARGE SCALE GENOMIC DNA]</scope>
    <source>
        <strain evidence="6">ATCC 35319 / DSM 5812 / JCM 6584 / H10</strain>
    </source>
</reference>
<evidence type="ECO:0000256" key="3">
    <source>
        <dbReference type="PIRSR" id="PIRSR005384-1"/>
    </source>
</evidence>
<dbReference type="Proteomes" id="UP000001349">
    <property type="component" value="Chromosome"/>
</dbReference>
<dbReference type="SUPFAM" id="SSF89623">
    <property type="entry name" value="Ribose/Galactose isomerase RpiB/AlsB"/>
    <property type="match status" value="1"/>
</dbReference>
<feature type="binding site" evidence="4">
    <location>
        <position position="131"/>
    </location>
    <ligand>
        <name>D-ribulose 5-phosphate</name>
        <dbReference type="ChEBI" id="CHEBI:58121"/>
    </ligand>
</feature>
<dbReference type="KEGG" id="cce:Ccel_0259"/>
<gene>
    <name evidence="5" type="ordered locus">Ccel_0259</name>
</gene>
<feature type="binding site" evidence="4">
    <location>
        <begin position="65"/>
        <end position="69"/>
    </location>
    <ligand>
        <name>D-ribulose 5-phosphate</name>
        <dbReference type="ChEBI" id="CHEBI:58121"/>
    </ligand>
</feature>
<dbReference type="PIRSF" id="PIRSF005384">
    <property type="entry name" value="RpiB_LacA_B"/>
    <property type="match status" value="1"/>
</dbReference>
<dbReference type="InterPro" id="IPR004785">
    <property type="entry name" value="RpiB"/>
</dbReference>
<accession>B8I566</accession>
<comment type="similarity">
    <text evidence="1">Belongs to the LacAB/RpiB family.</text>
</comment>
<evidence type="ECO:0000313" key="6">
    <source>
        <dbReference type="Proteomes" id="UP000001349"/>
    </source>
</evidence>
<dbReference type="PANTHER" id="PTHR30345">
    <property type="entry name" value="RIBOSE-5-PHOSPHATE ISOMERASE B"/>
    <property type="match status" value="1"/>
</dbReference>
<dbReference type="Pfam" id="PF02502">
    <property type="entry name" value="LacAB_rpiB"/>
    <property type="match status" value="1"/>
</dbReference>
<evidence type="ECO:0000256" key="2">
    <source>
        <dbReference type="ARBA" id="ARBA00023235"/>
    </source>
</evidence>
<dbReference type="PANTHER" id="PTHR30345:SF0">
    <property type="entry name" value="DNA DAMAGE-REPAIR_TOLERATION PROTEIN DRT102"/>
    <property type="match status" value="1"/>
</dbReference>
<dbReference type="Gene3D" id="3.40.1400.10">
    <property type="entry name" value="Sugar-phosphate isomerase, RpiB/LacA/LacB"/>
    <property type="match status" value="1"/>
</dbReference>
<evidence type="ECO:0000256" key="4">
    <source>
        <dbReference type="PIRSR" id="PIRSR005384-2"/>
    </source>
</evidence>
<dbReference type="eggNOG" id="COG0698">
    <property type="taxonomic scope" value="Bacteria"/>
</dbReference>
<feature type="active site" description="Proton acceptor" evidence="3">
    <location>
        <position position="64"/>
    </location>
</feature>